<gene>
    <name evidence="1" type="ORF">JETT_0575</name>
</gene>
<name>A0A533QR96_9BACT</name>
<dbReference type="EMBL" id="SULG01000007">
    <property type="protein sequence ID" value="TLD43140.1"/>
    <property type="molecule type" value="Genomic_DNA"/>
</dbReference>
<evidence type="ECO:0000313" key="2">
    <source>
        <dbReference type="Proteomes" id="UP000319783"/>
    </source>
</evidence>
<evidence type="ECO:0008006" key="3">
    <source>
        <dbReference type="Google" id="ProtNLM"/>
    </source>
</evidence>
<protein>
    <recommendedName>
        <fullName evidence="3">DUF1524 domain-containing protein</fullName>
    </recommendedName>
</protein>
<organism evidence="1 2">
    <name type="scientific">Candidatus Jettenia ecosi</name>
    <dbReference type="NCBI Taxonomy" id="2494326"/>
    <lineage>
        <taxon>Bacteria</taxon>
        <taxon>Pseudomonadati</taxon>
        <taxon>Planctomycetota</taxon>
        <taxon>Candidatus Brocadiia</taxon>
        <taxon>Candidatus Brocadiales</taxon>
        <taxon>Candidatus Brocadiaceae</taxon>
        <taxon>Candidatus Jettenia</taxon>
    </lineage>
</organism>
<proteinExistence type="predicted"/>
<reference evidence="1 2" key="1">
    <citation type="submission" date="2019-04" db="EMBL/GenBank/DDBJ databases">
        <title>Genome of a novel bacterium Candidatus Jettenia ecosi reconstructed from metagenome of an anammox bioreactor.</title>
        <authorList>
            <person name="Mardanov A.V."/>
            <person name="Beletsky A.V."/>
            <person name="Ravin N.V."/>
            <person name="Botchkova E.A."/>
            <person name="Litti Y.V."/>
            <person name="Nozhevnikova A.N."/>
        </authorList>
    </citation>
    <scope>NUCLEOTIDE SEQUENCE [LARGE SCALE GENOMIC DNA]</scope>
    <source>
        <strain evidence="1">J2</strain>
    </source>
</reference>
<sequence length="102" mass="11786">MVNGNKIDLGIALSKYNLKEYHHIFPRNLLKSKGIDSGEINSLCNFCFLPSDSNKKISNKAPSEYIFSIIPEKGYSEILESNLMPIKKEIYQKNDYHEFIKQ</sequence>
<comment type="caution">
    <text evidence="1">The sequence shown here is derived from an EMBL/GenBank/DDBJ whole genome shotgun (WGS) entry which is preliminary data.</text>
</comment>
<dbReference type="Proteomes" id="UP000319783">
    <property type="component" value="Unassembled WGS sequence"/>
</dbReference>
<dbReference type="AlphaFoldDB" id="A0A533QR96"/>
<evidence type="ECO:0000313" key="1">
    <source>
        <dbReference type="EMBL" id="TLD43140.1"/>
    </source>
</evidence>
<accession>A0A533QR96</accession>
<dbReference type="PANTHER" id="PTHR37292:SF2">
    <property type="entry name" value="DUF262 DOMAIN-CONTAINING PROTEIN"/>
    <property type="match status" value="1"/>
</dbReference>
<dbReference type="PANTHER" id="PTHR37292">
    <property type="entry name" value="VNG6097C"/>
    <property type="match status" value="1"/>
</dbReference>